<evidence type="ECO:0000256" key="1">
    <source>
        <dbReference type="SAM" id="MobiDB-lite"/>
    </source>
</evidence>
<accession>A0AA36HGS8</accession>
<sequence>MPIEESQHSLAMFRTLIQCLQTDYRLQVRSSSQVQTTPDTSSTTTTTATTTTTPKDTVVKGTLSNAGVINARSSLQSVSHRNETGEVEDILEVSGIRTLSSAKLLCWIESCMPYRRPVRCSVE</sequence>
<dbReference type="AlphaFoldDB" id="A0AA36HGS8"/>
<evidence type="ECO:0000313" key="2">
    <source>
        <dbReference type="EMBL" id="CAJ0610525.1"/>
    </source>
</evidence>
<organism evidence="2 3">
    <name type="scientific">Cylicocyclus nassatus</name>
    <name type="common">Nematode worm</name>
    <dbReference type="NCBI Taxonomy" id="53992"/>
    <lineage>
        <taxon>Eukaryota</taxon>
        <taxon>Metazoa</taxon>
        <taxon>Ecdysozoa</taxon>
        <taxon>Nematoda</taxon>
        <taxon>Chromadorea</taxon>
        <taxon>Rhabditida</taxon>
        <taxon>Rhabditina</taxon>
        <taxon>Rhabditomorpha</taxon>
        <taxon>Strongyloidea</taxon>
        <taxon>Strongylidae</taxon>
        <taxon>Cylicocyclus</taxon>
    </lineage>
</organism>
<gene>
    <name evidence="2" type="ORF">CYNAS_LOCUS22508</name>
</gene>
<feature type="region of interest" description="Disordered" evidence="1">
    <location>
        <begin position="30"/>
        <end position="56"/>
    </location>
</feature>
<dbReference type="EMBL" id="CATQJL010000326">
    <property type="protein sequence ID" value="CAJ0610525.1"/>
    <property type="molecule type" value="Genomic_DNA"/>
</dbReference>
<proteinExistence type="predicted"/>
<evidence type="ECO:0000313" key="3">
    <source>
        <dbReference type="Proteomes" id="UP001176961"/>
    </source>
</evidence>
<comment type="caution">
    <text evidence="2">The sequence shown here is derived from an EMBL/GenBank/DDBJ whole genome shotgun (WGS) entry which is preliminary data.</text>
</comment>
<protein>
    <submittedName>
        <fullName evidence="2">Uncharacterized protein</fullName>
    </submittedName>
</protein>
<dbReference type="Proteomes" id="UP001176961">
    <property type="component" value="Unassembled WGS sequence"/>
</dbReference>
<keyword evidence="3" id="KW-1185">Reference proteome</keyword>
<reference evidence="2" key="1">
    <citation type="submission" date="2023-07" db="EMBL/GenBank/DDBJ databases">
        <authorList>
            <consortium name="CYATHOMIX"/>
        </authorList>
    </citation>
    <scope>NUCLEOTIDE SEQUENCE</scope>
    <source>
        <strain evidence="2">N/A</strain>
    </source>
</reference>
<name>A0AA36HGS8_CYLNA</name>
<feature type="compositionally biased region" description="Low complexity" evidence="1">
    <location>
        <begin position="36"/>
        <end position="56"/>
    </location>
</feature>